<dbReference type="Proteomes" id="UP000671862">
    <property type="component" value="Chromosome"/>
</dbReference>
<accession>A0ABX7SA85</accession>
<evidence type="ECO:0000256" key="4">
    <source>
        <dbReference type="ARBA" id="ARBA00022982"/>
    </source>
</evidence>
<keyword evidence="3" id="KW-0479">Metal-binding</keyword>
<evidence type="ECO:0000259" key="8">
    <source>
        <dbReference type="PROSITE" id="PS51379"/>
    </source>
</evidence>
<keyword evidence="7" id="KW-1133">Transmembrane helix</keyword>
<evidence type="ECO:0000256" key="1">
    <source>
        <dbReference type="ARBA" id="ARBA00022448"/>
    </source>
</evidence>
<proteinExistence type="predicted"/>
<keyword evidence="1" id="KW-0813">Transport</keyword>
<keyword evidence="2" id="KW-0004">4Fe-4S</keyword>
<evidence type="ECO:0000313" key="9">
    <source>
        <dbReference type="EMBL" id="QTA38175.1"/>
    </source>
</evidence>
<dbReference type="InterPro" id="IPR017900">
    <property type="entry name" value="4Fe4S_Fe_S_CS"/>
</dbReference>
<dbReference type="PANTHER" id="PTHR30176">
    <property type="entry name" value="FERREDOXIN-TYPE PROTEIN NAPH"/>
    <property type="match status" value="1"/>
</dbReference>
<keyword evidence="6" id="KW-0411">Iron-sulfur</keyword>
<dbReference type="InterPro" id="IPR017896">
    <property type="entry name" value="4Fe4S_Fe-S-bd"/>
</dbReference>
<dbReference type="EMBL" id="CP071446">
    <property type="protein sequence ID" value="QTA38175.1"/>
    <property type="molecule type" value="Genomic_DNA"/>
</dbReference>
<sequence>MKLTKFLRTVTEILAFLLFLFLFFNGKLQSWILIFGGLAILSLFFGRFYCGWICPIQTVFRPVGWIYKKLRIKRFSTPKFMKHPVVRYIILLFFIGLLIAIRVLKIKIPLLLFILIGAFIITLFFKEEFWHKVLCPYGAILSIVSQPAMFGLEIEESECIGCGLCQKVCNANAIKSLNNKKRRIINNECLLCFECKNVCPVKVISYKH</sequence>
<keyword evidence="10" id="KW-1185">Reference proteome</keyword>
<keyword evidence="7" id="KW-0812">Transmembrane</keyword>
<evidence type="ECO:0000256" key="6">
    <source>
        <dbReference type="ARBA" id="ARBA00023014"/>
    </source>
</evidence>
<reference evidence="9 10" key="1">
    <citation type="submission" date="2021-03" db="EMBL/GenBank/DDBJ databases">
        <title>Thermosipho ferrireducens sp.nov., an anaerobic thermophilic iron-reducing bacterium isolated from a deep-sea hydrothermal sulfide deposits.</title>
        <authorList>
            <person name="Zeng X."/>
            <person name="Chen Y."/>
            <person name="Shao Z."/>
        </authorList>
    </citation>
    <scope>NUCLEOTIDE SEQUENCE [LARGE SCALE GENOMIC DNA]</scope>
    <source>
        <strain evidence="9 10">JL129W03</strain>
    </source>
</reference>
<name>A0ABX7SA85_9BACT</name>
<gene>
    <name evidence="9" type="ORF">JYK00_01140</name>
</gene>
<dbReference type="SUPFAM" id="SSF54862">
    <property type="entry name" value="4Fe-4S ferredoxins"/>
    <property type="match status" value="1"/>
</dbReference>
<evidence type="ECO:0000313" key="10">
    <source>
        <dbReference type="Proteomes" id="UP000671862"/>
    </source>
</evidence>
<evidence type="ECO:0000256" key="3">
    <source>
        <dbReference type="ARBA" id="ARBA00022723"/>
    </source>
</evidence>
<keyword evidence="4" id="KW-0249">Electron transport</keyword>
<dbReference type="PROSITE" id="PS51379">
    <property type="entry name" value="4FE4S_FER_2"/>
    <property type="match status" value="2"/>
</dbReference>
<protein>
    <submittedName>
        <fullName evidence="9">4Fe-4S binding protein</fullName>
    </submittedName>
</protein>
<dbReference type="RefSeq" id="WP_207566896.1">
    <property type="nucleotide sequence ID" value="NZ_CP071446.1"/>
</dbReference>
<feature type="transmembrane region" description="Helical" evidence="7">
    <location>
        <begin position="7"/>
        <end position="25"/>
    </location>
</feature>
<dbReference type="Gene3D" id="3.30.70.20">
    <property type="match status" value="1"/>
</dbReference>
<dbReference type="PANTHER" id="PTHR30176:SF3">
    <property type="entry name" value="FERREDOXIN-TYPE PROTEIN NAPH"/>
    <property type="match status" value="1"/>
</dbReference>
<dbReference type="PROSITE" id="PS00198">
    <property type="entry name" value="4FE4S_FER_1"/>
    <property type="match status" value="1"/>
</dbReference>
<feature type="transmembrane region" description="Helical" evidence="7">
    <location>
        <begin position="108"/>
        <end position="125"/>
    </location>
</feature>
<evidence type="ECO:0000256" key="5">
    <source>
        <dbReference type="ARBA" id="ARBA00023004"/>
    </source>
</evidence>
<evidence type="ECO:0000256" key="2">
    <source>
        <dbReference type="ARBA" id="ARBA00022485"/>
    </source>
</evidence>
<dbReference type="InterPro" id="IPR051684">
    <property type="entry name" value="Electron_Trans/Redox"/>
</dbReference>
<evidence type="ECO:0000256" key="7">
    <source>
        <dbReference type="SAM" id="Phobius"/>
    </source>
</evidence>
<organism evidence="9 10">
    <name type="scientific">Thermosipho ferrireducens</name>
    <dbReference type="NCBI Taxonomy" id="2571116"/>
    <lineage>
        <taxon>Bacteria</taxon>
        <taxon>Thermotogati</taxon>
        <taxon>Thermotogota</taxon>
        <taxon>Thermotogae</taxon>
        <taxon>Thermotogales</taxon>
        <taxon>Fervidobacteriaceae</taxon>
        <taxon>Thermosipho</taxon>
    </lineage>
</organism>
<dbReference type="Pfam" id="PF12801">
    <property type="entry name" value="Fer4_5"/>
    <property type="match status" value="2"/>
</dbReference>
<keyword evidence="7" id="KW-0472">Membrane</keyword>
<feature type="domain" description="4Fe-4S ferredoxin-type" evidence="8">
    <location>
        <begin position="181"/>
        <end position="208"/>
    </location>
</feature>
<dbReference type="Pfam" id="PF14697">
    <property type="entry name" value="Fer4_21"/>
    <property type="match status" value="1"/>
</dbReference>
<feature type="transmembrane region" description="Helical" evidence="7">
    <location>
        <begin position="31"/>
        <end position="64"/>
    </location>
</feature>
<feature type="domain" description="4Fe-4S ferredoxin-type" evidence="8">
    <location>
        <begin position="150"/>
        <end position="180"/>
    </location>
</feature>
<feature type="transmembrane region" description="Helical" evidence="7">
    <location>
        <begin position="85"/>
        <end position="102"/>
    </location>
</feature>
<keyword evidence="5" id="KW-0408">Iron</keyword>